<proteinExistence type="predicted"/>
<dbReference type="OrthoDB" id="1118734at2"/>
<dbReference type="Pfam" id="PF10677">
    <property type="entry name" value="DUF2490"/>
    <property type="match status" value="1"/>
</dbReference>
<organism evidence="1 2">
    <name type="scientific">Phaeocystidibacter marisrubri</name>
    <dbReference type="NCBI Taxonomy" id="1577780"/>
    <lineage>
        <taxon>Bacteria</taxon>
        <taxon>Pseudomonadati</taxon>
        <taxon>Bacteroidota</taxon>
        <taxon>Flavobacteriia</taxon>
        <taxon>Flavobacteriales</taxon>
        <taxon>Phaeocystidibacteraceae</taxon>
        <taxon>Phaeocystidibacter</taxon>
    </lineage>
</organism>
<name>A0A6L3ZGU6_9FLAO</name>
<comment type="caution">
    <text evidence="1">The sequence shown here is derived from an EMBL/GenBank/DDBJ whole genome shotgun (WGS) entry which is preliminary data.</text>
</comment>
<gene>
    <name evidence="1" type="ORF">F8C82_02310</name>
</gene>
<sequence length="232" mass="27759">MSRLLTLLLTFTVCQTFGQTRTTQSVLWTHAQVKANWGSDWTLQQDFEEALYWFPARQHIFQERTLVTKGIGSGFRIGAGFVYFTQTLPNDPHVEGLATFRELRPILHVSHKWHVNEHWAIHQRLWPEFRFIEGFDTYEYATTRVRYRIMAQLAISDWGRLDLYDEIHVNTFRKSEVLTNRLDQNRIGFNLWYTAFKHHKFAAGYFNWYQERIPAGSFFNRHIVRLSYSYQI</sequence>
<reference evidence="1 2" key="1">
    <citation type="submission" date="2019-10" db="EMBL/GenBank/DDBJ databases">
        <title>Genome sequence of Phaeocystidibacter marisrubri JCM30614 (type strain).</title>
        <authorList>
            <person name="Bowman J.P."/>
        </authorList>
    </citation>
    <scope>NUCLEOTIDE SEQUENCE [LARGE SCALE GENOMIC DNA]</scope>
    <source>
        <strain evidence="1 2">JCM 30614</strain>
    </source>
</reference>
<dbReference type="InterPro" id="IPR019619">
    <property type="entry name" value="DUF2490"/>
</dbReference>
<dbReference type="RefSeq" id="WP_151691817.1">
    <property type="nucleotide sequence ID" value="NZ_BMGX01000002.1"/>
</dbReference>
<dbReference type="Proteomes" id="UP000484164">
    <property type="component" value="Unassembled WGS sequence"/>
</dbReference>
<evidence type="ECO:0000313" key="1">
    <source>
        <dbReference type="EMBL" id="KAB2817246.1"/>
    </source>
</evidence>
<accession>A0A6L3ZGU6</accession>
<keyword evidence="2" id="KW-1185">Reference proteome</keyword>
<dbReference type="AlphaFoldDB" id="A0A6L3ZGU6"/>
<evidence type="ECO:0000313" key="2">
    <source>
        <dbReference type="Proteomes" id="UP000484164"/>
    </source>
</evidence>
<dbReference type="EMBL" id="WBVQ01000001">
    <property type="protein sequence ID" value="KAB2817246.1"/>
    <property type="molecule type" value="Genomic_DNA"/>
</dbReference>
<protein>
    <submittedName>
        <fullName evidence="1">DUF2490 domain-containing protein</fullName>
    </submittedName>
</protein>